<name>A0A2N8KEV9_9BURK</name>
<evidence type="ECO:0000313" key="3">
    <source>
        <dbReference type="Proteomes" id="UP000235994"/>
    </source>
</evidence>
<keyword evidence="1" id="KW-0732">Signal</keyword>
<feature type="signal peptide" evidence="1">
    <location>
        <begin position="1"/>
        <end position="21"/>
    </location>
</feature>
<sequence length="129" mass="13674">MKTLATTLLLSLALAGVGAQAAGIEQAKTRAQVATELQEAKANGQYTFGELDYPPARPQAASLSSDQVRAELQEAKFNGQYTFGELEYPPAAKPAAAGLTRAEVQAELAQAKANGQYTFGELEYPPISR</sequence>
<dbReference type="RefSeq" id="WP_102774203.1">
    <property type="nucleotide sequence ID" value="NZ_POQS01000005.1"/>
</dbReference>
<dbReference type="EMBL" id="POQS01000005">
    <property type="protein sequence ID" value="PND31995.1"/>
    <property type="molecule type" value="Genomic_DNA"/>
</dbReference>
<gene>
    <name evidence="2" type="ORF">C1I89_19340</name>
</gene>
<reference evidence="2 3" key="1">
    <citation type="submission" date="2018-01" db="EMBL/GenBank/DDBJ databases">
        <title>The draft genome of an aniline degradation strain ANB-1.</title>
        <authorList>
            <person name="Zhang L."/>
            <person name="Jiang J."/>
        </authorList>
    </citation>
    <scope>NUCLEOTIDE SEQUENCE [LARGE SCALE GENOMIC DNA]</scope>
    <source>
        <strain evidence="2 3">ANB-1</strain>
    </source>
</reference>
<proteinExistence type="predicted"/>
<keyword evidence="3" id="KW-1185">Reference proteome</keyword>
<organism evidence="2 3">
    <name type="scientific">Achromobacter pulmonis</name>
    <dbReference type="NCBI Taxonomy" id="1389932"/>
    <lineage>
        <taxon>Bacteria</taxon>
        <taxon>Pseudomonadati</taxon>
        <taxon>Pseudomonadota</taxon>
        <taxon>Betaproteobacteria</taxon>
        <taxon>Burkholderiales</taxon>
        <taxon>Alcaligenaceae</taxon>
        <taxon>Achromobacter</taxon>
    </lineage>
</organism>
<dbReference type="Pfam" id="PF13663">
    <property type="entry name" value="DUF4148"/>
    <property type="match status" value="2"/>
</dbReference>
<protein>
    <recommendedName>
        <fullName evidence="4">DUF4148 domain-containing protein</fullName>
    </recommendedName>
</protein>
<feature type="chain" id="PRO_5014847638" description="DUF4148 domain-containing protein" evidence="1">
    <location>
        <begin position="22"/>
        <end position="129"/>
    </location>
</feature>
<comment type="caution">
    <text evidence="2">The sequence shown here is derived from an EMBL/GenBank/DDBJ whole genome shotgun (WGS) entry which is preliminary data.</text>
</comment>
<dbReference type="AlphaFoldDB" id="A0A2N8KEV9"/>
<accession>A0A2N8KEV9</accession>
<evidence type="ECO:0008006" key="4">
    <source>
        <dbReference type="Google" id="ProtNLM"/>
    </source>
</evidence>
<dbReference type="InterPro" id="IPR025421">
    <property type="entry name" value="DUF4148"/>
</dbReference>
<dbReference type="Proteomes" id="UP000235994">
    <property type="component" value="Unassembled WGS sequence"/>
</dbReference>
<evidence type="ECO:0000256" key="1">
    <source>
        <dbReference type="SAM" id="SignalP"/>
    </source>
</evidence>
<evidence type="ECO:0000313" key="2">
    <source>
        <dbReference type="EMBL" id="PND31995.1"/>
    </source>
</evidence>